<dbReference type="InterPro" id="IPR001851">
    <property type="entry name" value="ABC_transp_permease"/>
</dbReference>
<protein>
    <submittedName>
        <fullName evidence="9">Ribose ABC transporter permease</fullName>
    </submittedName>
</protein>
<feature type="transmembrane region" description="Helical" evidence="8">
    <location>
        <begin position="134"/>
        <end position="154"/>
    </location>
</feature>
<comment type="subcellular location">
    <subcellularLocation>
        <location evidence="1">Cell membrane</location>
        <topology evidence="1">Multi-pass membrane protein</topology>
    </subcellularLocation>
</comment>
<keyword evidence="7 8" id="KW-0472">Membrane</keyword>
<evidence type="ECO:0000256" key="8">
    <source>
        <dbReference type="SAM" id="Phobius"/>
    </source>
</evidence>
<keyword evidence="6 8" id="KW-1133">Transmembrane helix</keyword>
<evidence type="ECO:0000256" key="3">
    <source>
        <dbReference type="ARBA" id="ARBA00022475"/>
    </source>
</evidence>
<evidence type="ECO:0000256" key="5">
    <source>
        <dbReference type="ARBA" id="ARBA00022692"/>
    </source>
</evidence>
<feature type="transmembrane region" description="Helical" evidence="8">
    <location>
        <begin position="257"/>
        <end position="277"/>
    </location>
</feature>
<reference evidence="9" key="1">
    <citation type="submission" date="2022-06" db="EMBL/GenBank/DDBJ databases">
        <title>Vallitalea longa sp. nov., an anaerobic bacterium isolated from marine sediment.</title>
        <authorList>
            <person name="Hirano S."/>
            <person name="Terahara T."/>
            <person name="Mori K."/>
            <person name="Hamada M."/>
            <person name="Matsumoto R."/>
            <person name="Kobayashi T."/>
        </authorList>
    </citation>
    <scope>NUCLEOTIDE SEQUENCE</scope>
    <source>
        <strain evidence="9">SH18-1</strain>
    </source>
</reference>
<dbReference type="PANTHER" id="PTHR32196">
    <property type="entry name" value="ABC TRANSPORTER PERMEASE PROTEIN YPHD-RELATED-RELATED"/>
    <property type="match status" value="1"/>
</dbReference>
<dbReference type="GO" id="GO:0005886">
    <property type="term" value="C:plasma membrane"/>
    <property type="evidence" value="ECO:0007669"/>
    <property type="project" value="UniProtKB-SubCell"/>
</dbReference>
<dbReference type="Proteomes" id="UP001144256">
    <property type="component" value="Unassembled WGS sequence"/>
</dbReference>
<comment type="caution">
    <text evidence="9">The sequence shown here is derived from an EMBL/GenBank/DDBJ whole genome shotgun (WGS) entry which is preliminary data.</text>
</comment>
<evidence type="ECO:0000256" key="1">
    <source>
        <dbReference type="ARBA" id="ARBA00004651"/>
    </source>
</evidence>
<organism evidence="9 10">
    <name type="scientific">Vallitalea longa</name>
    <dbReference type="NCBI Taxonomy" id="2936439"/>
    <lineage>
        <taxon>Bacteria</taxon>
        <taxon>Bacillati</taxon>
        <taxon>Bacillota</taxon>
        <taxon>Clostridia</taxon>
        <taxon>Lachnospirales</taxon>
        <taxon>Vallitaleaceae</taxon>
        <taxon>Vallitalea</taxon>
    </lineage>
</organism>
<gene>
    <name evidence="9" type="primary">rbsC_1</name>
    <name evidence="9" type="ORF">SH1V18_05740</name>
</gene>
<dbReference type="PANTHER" id="PTHR32196:SF21">
    <property type="entry name" value="ABC TRANSPORTER PERMEASE PROTEIN YPHD-RELATED"/>
    <property type="match status" value="1"/>
</dbReference>
<dbReference type="EMBL" id="BRLB01000001">
    <property type="protein sequence ID" value="GKX28094.1"/>
    <property type="molecule type" value="Genomic_DNA"/>
</dbReference>
<keyword evidence="4" id="KW-0997">Cell inner membrane</keyword>
<evidence type="ECO:0000256" key="6">
    <source>
        <dbReference type="ARBA" id="ARBA00022989"/>
    </source>
</evidence>
<keyword evidence="5 8" id="KW-0812">Transmembrane</keyword>
<dbReference type="AlphaFoldDB" id="A0A9W5Y807"/>
<feature type="transmembrane region" description="Helical" evidence="8">
    <location>
        <begin position="21"/>
        <end position="41"/>
    </location>
</feature>
<evidence type="ECO:0000256" key="7">
    <source>
        <dbReference type="ARBA" id="ARBA00023136"/>
    </source>
</evidence>
<dbReference type="GO" id="GO:0022857">
    <property type="term" value="F:transmembrane transporter activity"/>
    <property type="evidence" value="ECO:0007669"/>
    <property type="project" value="InterPro"/>
</dbReference>
<feature type="transmembrane region" description="Helical" evidence="8">
    <location>
        <begin position="223"/>
        <end position="245"/>
    </location>
</feature>
<feature type="transmembrane region" description="Helical" evidence="8">
    <location>
        <begin position="174"/>
        <end position="195"/>
    </location>
</feature>
<feature type="transmembrane region" description="Helical" evidence="8">
    <location>
        <begin position="106"/>
        <end position="127"/>
    </location>
</feature>
<dbReference type="Pfam" id="PF02653">
    <property type="entry name" value="BPD_transp_2"/>
    <property type="match status" value="1"/>
</dbReference>
<dbReference type="RefSeq" id="WP_281812056.1">
    <property type="nucleotide sequence ID" value="NZ_BRLB01000001.1"/>
</dbReference>
<feature type="transmembrane region" description="Helical" evidence="8">
    <location>
        <begin position="308"/>
        <end position="324"/>
    </location>
</feature>
<name>A0A9W5Y807_9FIRM</name>
<proteinExistence type="predicted"/>
<accession>A0A9W5Y807</accession>
<feature type="transmembrane region" description="Helical" evidence="8">
    <location>
        <begin position="284"/>
        <end position="302"/>
    </location>
</feature>
<evidence type="ECO:0000313" key="10">
    <source>
        <dbReference type="Proteomes" id="UP001144256"/>
    </source>
</evidence>
<evidence type="ECO:0000256" key="2">
    <source>
        <dbReference type="ARBA" id="ARBA00022448"/>
    </source>
</evidence>
<dbReference type="CDD" id="cd06579">
    <property type="entry name" value="TM_PBP1_transp_AraH_like"/>
    <property type="match status" value="1"/>
</dbReference>
<sequence>MNANSNNKYINKISKFSSNHILEIILFIVSIIIAFSAPGFFTSGNLLNILRNASLKGVIAFGMTMVIITGEIDLSISSTVALSGVITGTVAGKIASTGIMSLEYSVIIGMIVAILAAALVGLVNAIIHTKFNIPTFIITLAMLNIVYGLAAIISKGFPVTTFPAWYSKIGAGQIGSIPIPAIILLVVFFIVWMVMDYTKFGRSVYAVGGNRESARLSGINVKFVKIIVLVMVQVTAAIAGIMVSSQVMSGAHPFGKGWEMDVISSVIIGGASLTGGIGKVKGTFIGIIFLGVLLNGMTLLNINEYVQYVVRGGLILMAVLINTVQSRKIV</sequence>
<evidence type="ECO:0000313" key="9">
    <source>
        <dbReference type="EMBL" id="GKX28094.1"/>
    </source>
</evidence>
<keyword evidence="10" id="KW-1185">Reference proteome</keyword>
<keyword evidence="3" id="KW-1003">Cell membrane</keyword>
<evidence type="ECO:0000256" key="4">
    <source>
        <dbReference type="ARBA" id="ARBA00022519"/>
    </source>
</evidence>
<keyword evidence="2" id="KW-0813">Transport</keyword>